<dbReference type="AlphaFoldDB" id="A0A4R7K5F6"/>
<feature type="transmembrane region" description="Helical" evidence="1">
    <location>
        <begin position="75"/>
        <end position="97"/>
    </location>
</feature>
<evidence type="ECO:0000313" key="2">
    <source>
        <dbReference type="EMBL" id="TDT46457.1"/>
    </source>
</evidence>
<evidence type="ECO:0000313" key="3">
    <source>
        <dbReference type="Proteomes" id="UP000294749"/>
    </source>
</evidence>
<organism evidence="2 3">
    <name type="scientific">Maribacter spongiicola</name>
    <dbReference type="NCBI Taxonomy" id="1206753"/>
    <lineage>
        <taxon>Bacteria</taxon>
        <taxon>Pseudomonadati</taxon>
        <taxon>Bacteroidota</taxon>
        <taxon>Flavobacteriia</taxon>
        <taxon>Flavobacteriales</taxon>
        <taxon>Flavobacteriaceae</taxon>
        <taxon>Maribacter</taxon>
    </lineage>
</organism>
<evidence type="ECO:0000256" key="1">
    <source>
        <dbReference type="SAM" id="Phobius"/>
    </source>
</evidence>
<keyword evidence="3" id="KW-1185">Reference proteome</keyword>
<protein>
    <submittedName>
        <fullName evidence="2">Uncharacterized protein</fullName>
    </submittedName>
</protein>
<keyword evidence="1" id="KW-1133">Transmembrane helix</keyword>
<keyword evidence="1" id="KW-0812">Transmembrane</keyword>
<feature type="transmembrane region" description="Helical" evidence="1">
    <location>
        <begin position="38"/>
        <end position="63"/>
    </location>
</feature>
<accession>A0A4R7K5F6</accession>
<comment type="caution">
    <text evidence="2">The sequence shown here is derived from an EMBL/GenBank/DDBJ whole genome shotgun (WGS) entry which is preliminary data.</text>
</comment>
<reference evidence="2 3" key="1">
    <citation type="submission" date="2019-03" db="EMBL/GenBank/DDBJ databases">
        <title>Genomic Encyclopedia of Archaeal and Bacterial Type Strains, Phase II (KMG-II): from individual species to whole genera.</title>
        <authorList>
            <person name="Goeker M."/>
        </authorList>
    </citation>
    <scope>NUCLEOTIDE SEQUENCE [LARGE SCALE GENOMIC DNA]</scope>
    <source>
        <strain evidence="2 3">DSM 25233</strain>
    </source>
</reference>
<sequence>MNTNNLNSIKAFKYGMLEIGLLLIVIALIFILNPSKFYAVSIVIGFLLFIIGFISIVGCIISLKGIKEPNTAKKIIGIIINFGALALFLSLIFANIYDLYRVLIM</sequence>
<feature type="transmembrane region" description="Helical" evidence="1">
    <location>
        <begin position="12"/>
        <end position="32"/>
    </location>
</feature>
<dbReference type="EMBL" id="SOAY01000010">
    <property type="protein sequence ID" value="TDT46457.1"/>
    <property type="molecule type" value="Genomic_DNA"/>
</dbReference>
<dbReference type="RefSeq" id="WP_133685932.1">
    <property type="nucleotide sequence ID" value="NZ_SOAY01000010.1"/>
</dbReference>
<dbReference type="Proteomes" id="UP000294749">
    <property type="component" value="Unassembled WGS sequence"/>
</dbReference>
<proteinExistence type="predicted"/>
<gene>
    <name evidence="2" type="ORF">CLV90_0507</name>
</gene>
<keyword evidence="1" id="KW-0472">Membrane</keyword>
<name>A0A4R7K5F6_9FLAO</name>